<dbReference type="InterPro" id="IPR043750">
    <property type="entry name" value="DUF5695"/>
</dbReference>
<name>A0A167PUE0_PENCH</name>
<organism evidence="2">
    <name type="scientific">Penicillium chrysogenum</name>
    <name type="common">Penicillium notatum</name>
    <dbReference type="NCBI Taxonomy" id="5076"/>
    <lineage>
        <taxon>Eukaryota</taxon>
        <taxon>Fungi</taxon>
        <taxon>Dikarya</taxon>
        <taxon>Ascomycota</taxon>
        <taxon>Pezizomycotina</taxon>
        <taxon>Eurotiomycetes</taxon>
        <taxon>Eurotiomycetidae</taxon>
        <taxon>Eurotiales</taxon>
        <taxon>Aspergillaceae</taxon>
        <taxon>Penicillium</taxon>
        <taxon>Penicillium chrysogenum species complex</taxon>
    </lineage>
</organism>
<dbReference type="Proteomes" id="UP000076449">
    <property type="component" value="Chromosome IV"/>
</dbReference>
<dbReference type="EMBL" id="CM002801">
    <property type="protein sequence ID" value="KZN83842.1"/>
    <property type="molecule type" value="Genomic_DNA"/>
</dbReference>
<gene>
    <name evidence="2" type="ORF">EN45_109500</name>
</gene>
<dbReference type="PhylomeDB" id="A0A167PUE0"/>
<feature type="signal peptide" evidence="1">
    <location>
        <begin position="1"/>
        <end position="18"/>
    </location>
</feature>
<sequence length="894" mass="99077">MKLDSRFFFFSLALAVQAYDDALGLSNGYTSLSTANFDIKLVKDSQVLASLKPAGEAFDFLPFDDITYRAANGQYHNGDIAYRYRLSGSTEWTAGDSSKTRKSLKSAESDALAAAEMTRTLPTSPIHILREWIDVDGDLGLTFTLTNKGKQTLEIGSLGFPTEFNSIFSNRTAEDMVAKCSLTDPYIGMDAGYLQVNPTSGTGASLIVTPLFNTSTPLEAWRNLGEPSTEPLLYGSQTFEGFYEWQTHTKAYAENEWSGVTPWNEPSSRLVSPGESVTYGLRFTVVKDGVRGIHDAVKATNTPATPGIPRYVVPVDLTARLYVFHSRISEVVSEDNSFKITQGANGILSLTPTGSVWGRTRVTITYEDGKVQTVHYFIMDSVPATIGKLGEFSTTSMWFNDTEDPFHRAPSVITWDHSTQAQVLQDPRVWISGLSDEGGVSYLASAMKQSGLADATEVSKLEQFASDVLSKTIQNPDFTVRKSIFFYETAQLPEYTYDRSIDWGNWWSWNKDASYATDRAYNYIHVIGAYWALYRAGRDNGSLLKTHTWQWYLSQAYNTTVTCFATDSAGNGLVGYSRLGLMGETVVGELLSDLRREEWTAEADAVEAAMKLRAEAWDTEDVPFGSEMAWDSTGQEGIYYWSNYFKLTNTATKTINSILGYMPTVPHWGWNGNARRYWDFIYGGKLQRIERMIHHYGSSLNALPLLSHFRQNPTDTYLLRVGYGGIIGPLSNIRQDGSMYNAFHSFPDTLQGDDYSGDYGPNFLGMMLGSAVYVVDDPDVGLVAYGGNIDTNGDTVTVQPRDAVRRRVYVAQMGVYVTISAGLIEEVSFDISRPTSLQLRIVPGSSDVSSVVAWVETPGTEDEYAVAGDQLERVRGGWNVKFASEEANVVVSKL</sequence>
<feature type="chain" id="PRO_5007891303" description="Glycoside hydrolase family 43 protein" evidence="1">
    <location>
        <begin position="19"/>
        <end position="894"/>
    </location>
</feature>
<dbReference type="Pfam" id="PF18951">
    <property type="entry name" value="DUF5695"/>
    <property type="match status" value="1"/>
</dbReference>
<keyword evidence="1" id="KW-0732">Signal</keyword>
<proteinExistence type="predicted"/>
<evidence type="ECO:0008006" key="3">
    <source>
        <dbReference type="Google" id="ProtNLM"/>
    </source>
</evidence>
<evidence type="ECO:0000313" key="2">
    <source>
        <dbReference type="EMBL" id="KZN83842.1"/>
    </source>
</evidence>
<evidence type="ECO:0000256" key="1">
    <source>
        <dbReference type="SAM" id="SignalP"/>
    </source>
</evidence>
<accession>A0A167PUE0</accession>
<reference evidence="2" key="1">
    <citation type="journal article" date="2014" name="Genome Announc.">
        <title>Complete sequencing and chromosome-scale genome assembly of the industrial progenitor strain P2niaD18 from the penicillin producer Penicillium chrysogenum.</title>
        <authorList>
            <person name="Specht T."/>
            <person name="Dahlmann T.A."/>
            <person name="Zadra I."/>
            <person name="Kurnsteiner H."/>
            <person name="Kuck U."/>
        </authorList>
    </citation>
    <scope>NUCLEOTIDE SEQUENCE [LARGE SCALE GENOMIC DNA]</scope>
    <source>
        <strain evidence="2">P2niaD18</strain>
    </source>
</reference>
<protein>
    <recommendedName>
        <fullName evidence="3">Glycoside hydrolase family 43 protein</fullName>
    </recommendedName>
</protein>
<dbReference type="AlphaFoldDB" id="A0A167PUE0"/>